<proteinExistence type="predicted"/>
<comment type="caution">
    <text evidence="1">The sequence shown here is derived from an EMBL/GenBank/DDBJ whole genome shotgun (WGS) entry which is preliminary data.</text>
</comment>
<organism evidence="1 2">
    <name type="scientific">Candidatus Limivivens intestinipullorum</name>
    <dbReference type="NCBI Taxonomy" id="2840858"/>
    <lineage>
        <taxon>Bacteria</taxon>
        <taxon>Bacillati</taxon>
        <taxon>Bacillota</taxon>
        <taxon>Clostridia</taxon>
        <taxon>Lachnospirales</taxon>
        <taxon>Lachnospiraceae</taxon>
        <taxon>Lachnospiraceae incertae sedis</taxon>
        <taxon>Candidatus Limivivens</taxon>
    </lineage>
</organism>
<evidence type="ECO:0000313" key="1">
    <source>
        <dbReference type="EMBL" id="HIS30854.1"/>
    </source>
</evidence>
<reference evidence="1" key="2">
    <citation type="journal article" date="2021" name="PeerJ">
        <title>Extensive microbial diversity within the chicken gut microbiome revealed by metagenomics and culture.</title>
        <authorList>
            <person name="Gilroy R."/>
            <person name="Ravi A."/>
            <person name="Getino M."/>
            <person name="Pursley I."/>
            <person name="Horton D.L."/>
            <person name="Alikhan N.F."/>
            <person name="Baker D."/>
            <person name="Gharbi K."/>
            <person name="Hall N."/>
            <person name="Watson M."/>
            <person name="Adriaenssens E.M."/>
            <person name="Foster-Nyarko E."/>
            <person name="Jarju S."/>
            <person name="Secka A."/>
            <person name="Antonio M."/>
            <person name="Oren A."/>
            <person name="Chaudhuri R.R."/>
            <person name="La Ragione R."/>
            <person name="Hildebrand F."/>
            <person name="Pallen M.J."/>
        </authorList>
    </citation>
    <scope>NUCLEOTIDE SEQUENCE</scope>
    <source>
        <strain evidence="1">CHK190-19873</strain>
    </source>
</reference>
<dbReference type="Proteomes" id="UP000823935">
    <property type="component" value="Unassembled WGS sequence"/>
</dbReference>
<gene>
    <name evidence="1" type="ORF">IAB44_04785</name>
</gene>
<reference evidence="1" key="1">
    <citation type="submission" date="2020-10" db="EMBL/GenBank/DDBJ databases">
        <authorList>
            <person name="Gilroy R."/>
        </authorList>
    </citation>
    <scope>NUCLEOTIDE SEQUENCE</scope>
    <source>
        <strain evidence="1">CHK190-19873</strain>
    </source>
</reference>
<sequence>MKELCEKEIKEILRIGPEKFEKNCQERLRKVLEEFIRSKAETEEYQRLRMELIQTYSMPGYTEEIHISSGYKNSDQILNILENSEHSLAEYSNALYIEAQKIVEDIQHIRRFKIIYRKLPQEWQNWLWALYHDNIPWKTIEIENDISHARFTKIRKNIIEEMCRLFNSSLTDAQLICAKWISENASRI</sequence>
<accession>A0A9D1ES45</accession>
<evidence type="ECO:0000313" key="2">
    <source>
        <dbReference type="Proteomes" id="UP000823935"/>
    </source>
</evidence>
<dbReference type="EMBL" id="DVIQ01000024">
    <property type="protein sequence ID" value="HIS30854.1"/>
    <property type="molecule type" value="Genomic_DNA"/>
</dbReference>
<name>A0A9D1ES45_9FIRM</name>
<dbReference type="AlphaFoldDB" id="A0A9D1ES45"/>
<protein>
    <submittedName>
        <fullName evidence="1">Uncharacterized protein</fullName>
    </submittedName>
</protein>